<evidence type="ECO:0000313" key="3">
    <source>
        <dbReference type="Proteomes" id="UP000199652"/>
    </source>
</evidence>
<dbReference type="SUPFAM" id="SSF82549">
    <property type="entry name" value="DAK1/DegV-like"/>
    <property type="match status" value="1"/>
</dbReference>
<dbReference type="PANTHER" id="PTHR33434">
    <property type="entry name" value="DEGV DOMAIN-CONTAINING PROTEIN DR_1986-RELATED"/>
    <property type="match status" value="1"/>
</dbReference>
<sequence length="291" mass="32483">MTIKIITDSACDMPKALIEEYGVEIMPLYIMQGNTSFRDGIDITPDRLYSEMRKGEHFSTSQIPYSDFVSTFTRHAEAGEAFINLSFSSGLSGTYQTAMLALRDVKEKYPEVPMAVLDTKAVTGGLGMIVTKVAEAASKGADFESLVAYSEKLSTQIRHVFTVTNLEYLYRGGRLNKGTAMVGNLLNIYPLLEVDESGELQNIDKARGEKKLIKKMVDYVAKNMQNPEKQEMYIAHADNMALVEMFIKIAHKHHIDPKMIEIMTLAPIIGTHTGPGSLTVFFFENEIIEMS</sequence>
<dbReference type="Pfam" id="PF02645">
    <property type="entry name" value="DegV"/>
    <property type="match status" value="1"/>
</dbReference>
<dbReference type="OrthoDB" id="9781230at2"/>
<evidence type="ECO:0000256" key="1">
    <source>
        <dbReference type="ARBA" id="ARBA00023121"/>
    </source>
</evidence>
<accession>A0A1H3BF66</accession>
<dbReference type="EMBL" id="FNOU01000002">
    <property type="protein sequence ID" value="SDX40034.1"/>
    <property type="molecule type" value="Genomic_DNA"/>
</dbReference>
<organism evidence="2 3">
    <name type="scientific">Eubacterium barkeri</name>
    <name type="common">Clostridium barkeri</name>
    <dbReference type="NCBI Taxonomy" id="1528"/>
    <lineage>
        <taxon>Bacteria</taxon>
        <taxon>Bacillati</taxon>
        <taxon>Bacillota</taxon>
        <taxon>Clostridia</taxon>
        <taxon>Eubacteriales</taxon>
        <taxon>Eubacteriaceae</taxon>
        <taxon>Eubacterium</taxon>
    </lineage>
</organism>
<reference evidence="3" key="1">
    <citation type="submission" date="2016-10" db="EMBL/GenBank/DDBJ databases">
        <authorList>
            <person name="Varghese N."/>
            <person name="Submissions S."/>
        </authorList>
    </citation>
    <scope>NUCLEOTIDE SEQUENCE [LARGE SCALE GENOMIC DNA]</scope>
    <source>
        <strain evidence="3">VPI 5359</strain>
    </source>
</reference>
<evidence type="ECO:0000313" key="2">
    <source>
        <dbReference type="EMBL" id="SDX40034.1"/>
    </source>
</evidence>
<keyword evidence="3" id="KW-1185">Reference proteome</keyword>
<dbReference type="InterPro" id="IPR050270">
    <property type="entry name" value="DegV_domain_contain"/>
</dbReference>
<dbReference type="Gene3D" id="3.40.50.10170">
    <property type="match status" value="1"/>
</dbReference>
<dbReference type="RefSeq" id="WP_090242716.1">
    <property type="nucleotide sequence ID" value="NZ_FNOU01000002.1"/>
</dbReference>
<dbReference type="Proteomes" id="UP000199652">
    <property type="component" value="Unassembled WGS sequence"/>
</dbReference>
<dbReference type="InterPro" id="IPR043168">
    <property type="entry name" value="DegV_C"/>
</dbReference>
<gene>
    <name evidence="2" type="ORF">SAMN04488579_10238</name>
</gene>
<dbReference type="InterPro" id="IPR003797">
    <property type="entry name" value="DegV"/>
</dbReference>
<dbReference type="Gene3D" id="3.30.1180.10">
    <property type="match status" value="1"/>
</dbReference>
<protein>
    <submittedName>
        <fullName evidence="2">EDD domain protein, DegV family</fullName>
    </submittedName>
</protein>
<proteinExistence type="predicted"/>
<keyword evidence="1" id="KW-0446">Lipid-binding</keyword>
<dbReference type="AlphaFoldDB" id="A0A1H3BF66"/>
<dbReference type="STRING" id="1528.SAMN04488579_10238"/>
<dbReference type="PROSITE" id="PS51482">
    <property type="entry name" value="DEGV"/>
    <property type="match status" value="1"/>
</dbReference>
<name>A0A1H3BF66_EUBBA</name>
<dbReference type="PANTHER" id="PTHR33434:SF2">
    <property type="entry name" value="FATTY ACID-BINDING PROTEIN TM_1468"/>
    <property type="match status" value="1"/>
</dbReference>
<dbReference type="GO" id="GO:0008289">
    <property type="term" value="F:lipid binding"/>
    <property type="evidence" value="ECO:0007669"/>
    <property type="project" value="UniProtKB-KW"/>
</dbReference>
<dbReference type="NCBIfam" id="TIGR00762">
    <property type="entry name" value="DegV"/>
    <property type="match status" value="1"/>
</dbReference>